<evidence type="ECO:0000259" key="4">
    <source>
        <dbReference type="Pfam" id="PF01048"/>
    </source>
</evidence>
<name>A0A381ZDW1_9ZZZZ</name>
<reference evidence="5" key="1">
    <citation type="submission" date="2018-05" db="EMBL/GenBank/DDBJ databases">
        <authorList>
            <person name="Lanie J.A."/>
            <person name="Ng W.-L."/>
            <person name="Kazmierczak K.M."/>
            <person name="Andrzejewski T.M."/>
            <person name="Davidsen T.M."/>
            <person name="Wayne K.J."/>
            <person name="Tettelin H."/>
            <person name="Glass J.I."/>
            <person name="Rusch D."/>
            <person name="Podicherti R."/>
            <person name="Tsui H.-C.T."/>
            <person name="Winkler M.E."/>
        </authorList>
    </citation>
    <scope>NUCLEOTIDE SEQUENCE</scope>
</reference>
<dbReference type="GO" id="GO:0005829">
    <property type="term" value="C:cytosol"/>
    <property type="evidence" value="ECO:0007669"/>
    <property type="project" value="TreeGrafter"/>
</dbReference>
<dbReference type="Pfam" id="PF01048">
    <property type="entry name" value="PNP_UDP_1"/>
    <property type="match status" value="1"/>
</dbReference>
<dbReference type="InterPro" id="IPR018099">
    <property type="entry name" value="Purine_phosphorylase-2_CS"/>
</dbReference>
<dbReference type="AlphaFoldDB" id="A0A381ZDW1"/>
<dbReference type="EMBL" id="UINC01020922">
    <property type="protein sequence ID" value="SVA87389.1"/>
    <property type="molecule type" value="Genomic_DNA"/>
</dbReference>
<organism evidence="5">
    <name type="scientific">marine metagenome</name>
    <dbReference type="NCBI Taxonomy" id="408172"/>
    <lineage>
        <taxon>unclassified sequences</taxon>
        <taxon>metagenomes</taxon>
        <taxon>ecological metagenomes</taxon>
    </lineage>
</organism>
<dbReference type="NCBIfam" id="TIGR01694">
    <property type="entry name" value="MTAP"/>
    <property type="match status" value="1"/>
</dbReference>
<keyword evidence="2" id="KW-0328">Glycosyltransferase</keyword>
<proteinExistence type="inferred from homology"/>
<dbReference type="PANTHER" id="PTHR42679">
    <property type="entry name" value="S-METHYL-5'-THIOADENOSINE PHOSPHORYLASE"/>
    <property type="match status" value="1"/>
</dbReference>
<dbReference type="InterPro" id="IPR035994">
    <property type="entry name" value="Nucleoside_phosphorylase_sf"/>
</dbReference>
<evidence type="ECO:0000256" key="2">
    <source>
        <dbReference type="ARBA" id="ARBA00022676"/>
    </source>
</evidence>
<accession>A0A381ZDW1</accession>
<comment type="similarity">
    <text evidence="1">Belongs to the PNP/MTAP phosphorylase family.</text>
</comment>
<evidence type="ECO:0000256" key="3">
    <source>
        <dbReference type="ARBA" id="ARBA00022679"/>
    </source>
</evidence>
<keyword evidence="3" id="KW-0808">Transferase</keyword>
<evidence type="ECO:0000313" key="5">
    <source>
        <dbReference type="EMBL" id="SVA87389.1"/>
    </source>
</evidence>
<dbReference type="GO" id="GO:0017061">
    <property type="term" value="F:S-methyl-5-thioadenosine phosphorylase activity"/>
    <property type="evidence" value="ECO:0007669"/>
    <property type="project" value="InterPro"/>
</dbReference>
<dbReference type="HAMAP" id="MF_01963">
    <property type="entry name" value="MTAP"/>
    <property type="match status" value="1"/>
</dbReference>
<dbReference type="CDD" id="cd09010">
    <property type="entry name" value="MTAP_SsMTAPII_like_MTIP"/>
    <property type="match status" value="1"/>
</dbReference>
<dbReference type="InterPro" id="IPR010044">
    <property type="entry name" value="MTAP"/>
</dbReference>
<dbReference type="Gene3D" id="3.40.50.1580">
    <property type="entry name" value="Nucleoside phosphorylase domain"/>
    <property type="match status" value="1"/>
</dbReference>
<feature type="domain" description="Nucleoside phosphorylase" evidence="4">
    <location>
        <begin position="8"/>
        <end position="231"/>
    </location>
</feature>
<dbReference type="InterPro" id="IPR000845">
    <property type="entry name" value="Nucleoside_phosphorylase_d"/>
</dbReference>
<gene>
    <name evidence="5" type="ORF">METZ01_LOCUS140243</name>
</gene>
<protein>
    <recommendedName>
        <fullName evidence="4">Nucleoside phosphorylase domain-containing protein</fullName>
    </recommendedName>
</protein>
<dbReference type="SUPFAM" id="SSF53167">
    <property type="entry name" value="Purine and uridine phosphorylases"/>
    <property type="match status" value="1"/>
</dbReference>
<dbReference type="PANTHER" id="PTHR42679:SF2">
    <property type="entry name" value="S-METHYL-5'-THIOADENOSINE PHOSPHORYLASE"/>
    <property type="match status" value="1"/>
</dbReference>
<dbReference type="PROSITE" id="PS01240">
    <property type="entry name" value="PNP_MTAP_2"/>
    <property type="match status" value="1"/>
</dbReference>
<dbReference type="GO" id="GO:0009116">
    <property type="term" value="P:nucleoside metabolic process"/>
    <property type="evidence" value="ECO:0007669"/>
    <property type="project" value="InterPro"/>
</dbReference>
<evidence type="ECO:0000256" key="1">
    <source>
        <dbReference type="ARBA" id="ARBA00006751"/>
    </source>
</evidence>
<dbReference type="GO" id="GO:0019509">
    <property type="term" value="P:L-methionine salvage from methylthioadenosine"/>
    <property type="evidence" value="ECO:0007669"/>
    <property type="project" value="TreeGrafter"/>
</dbReference>
<sequence length="239" mass="26431">MEDPAFIADYSSKSINTPYGNPSSELIVGTITDVPVVIISRHGPGHAINPTNVNYRANISALKEEGCTHILAVTACGSLRERIEPGHFVFPDQFIDRTTKRISTFFDGSDVQHVSMGSPFSSQLRACLVASCNELGFAWHDGGTVVTIEGPRFSTKAESMMFRSWGCDVINMSTVPEVVLAREAEIEYQAIAMSTDYDCWHESEEEVTMEMIYAVMAKNVDNVKKLLEHAVPRIKQNHG</sequence>